<organism evidence="2">
    <name type="scientific">hydrothermal vent metagenome</name>
    <dbReference type="NCBI Taxonomy" id="652676"/>
    <lineage>
        <taxon>unclassified sequences</taxon>
        <taxon>metagenomes</taxon>
        <taxon>ecological metagenomes</taxon>
    </lineage>
</organism>
<dbReference type="GO" id="GO:0016887">
    <property type="term" value="F:ATP hydrolysis activity"/>
    <property type="evidence" value="ECO:0007669"/>
    <property type="project" value="InterPro"/>
</dbReference>
<dbReference type="Pfam" id="PF07728">
    <property type="entry name" value="AAA_5"/>
    <property type="match status" value="1"/>
</dbReference>
<evidence type="ECO:0000259" key="1">
    <source>
        <dbReference type="SMART" id="SM00382"/>
    </source>
</evidence>
<proteinExistence type="predicted"/>
<dbReference type="InterPro" id="IPR003593">
    <property type="entry name" value="AAA+_ATPase"/>
</dbReference>
<dbReference type="SUPFAM" id="SSF52540">
    <property type="entry name" value="P-loop containing nucleoside triphosphate hydrolases"/>
    <property type="match status" value="1"/>
</dbReference>
<gene>
    <name evidence="2" type="ORF">MNB_SV-13-1571</name>
</gene>
<dbReference type="EMBL" id="FPHM01000121">
    <property type="protein sequence ID" value="SFV68254.1"/>
    <property type="molecule type" value="Genomic_DNA"/>
</dbReference>
<dbReference type="InterPro" id="IPR011704">
    <property type="entry name" value="ATPase_dyneun-rel_AAA"/>
</dbReference>
<dbReference type="AlphaFoldDB" id="A0A1W1CR45"/>
<accession>A0A1W1CR45</accession>
<reference evidence="2" key="1">
    <citation type="submission" date="2016-10" db="EMBL/GenBank/DDBJ databases">
        <authorList>
            <person name="de Groot N.N."/>
        </authorList>
    </citation>
    <scope>NUCLEOTIDE SEQUENCE</scope>
</reference>
<protein>
    <submittedName>
        <fullName evidence="2">MoxR-like ATPases</fullName>
    </submittedName>
</protein>
<dbReference type="InterPro" id="IPR027417">
    <property type="entry name" value="P-loop_NTPase"/>
</dbReference>
<evidence type="ECO:0000313" key="2">
    <source>
        <dbReference type="EMBL" id="SFV68254.1"/>
    </source>
</evidence>
<dbReference type="SMART" id="SM00382">
    <property type="entry name" value="AAA"/>
    <property type="match status" value="1"/>
</dbReference>
<name>A0A1W1CR45_9ZZZZ</name>
<sequence>MKTDKKAWRIYEGTKKLKDIEDTIPQWRDKKKINHNANSFLPLNDEIIDAVNTAIYLRRPLLVTGEPGIGKSSLAKSIAKKLDIKLLHWQITSKSVLKDALYSYDALSRLHDIQMKKLYFEMGDKNYEVKQYANISTGIENYLKLKSLGSAFLSKETVVVLIDEIDKSDIDLPNDLLHIFEEQEFEIDELKRMKYEEDDEPNIESELIIKDSKKYQSYQIPNGKVICNKFPIIVMTSNNEREFPPAFLRRCISVEMKLSNDKSEKIEQLSNMVKNHFKDEKDDDRIEKIVESFVELKEKGLRSNDQLLNAVHLVLKSNLDYETFKDNFESIVSKELDN</sequence>
<dbReference type="GO" id="GO:0005524">
    <property type="term" value="F:ATP binding"/>
    <property type="evidence" value="ECO:0007669"/>
    <property type="project" value="InterPro"/>
</dbReference>
<feature type="domain" description="AAA+ ATPase" evidence="1">
    <location>
        <begin position="57"/>
        <end position="262"/>
    </location>
</feature>
<dbReference type="Gene3D" id="3.40.50.300">
    <property type="entry name" value="P-loop containing nucleotide triphosphate hydrolases"/>
    <property type="match status" value="1"/>
</dbReference>